<evidence type="ECO:0000313" key="2">
    <source>
        <dbReference type="Proteomes" id="UP001141619"/>
    </source>
</evidence>
<dbReference type="Proteomes" id="UP001141619">
    <property type="component" value="Unassembled WGS sequence"/>
</dbReference>
<keyword evidence="2" id="KW-1185">Reference proteome</keyword>
<gene>
    <name evidence="1" type="ORF">NYP16_01665</name>
</gene>
<dbReference type="AlphaFoldDB" id="A0A9X3TV83"/>
<reference evidence="1" key="1">
    <citation type="submission" date="2022-08" db="EMBL/GenBank/DDBJ databases">
        <authorList>
            <person name="Vandamme P."/>
            <person name="Hettiarachchi A."/>
            <person name="Peeters C."/>
            <person name="Cnockaert M."/>
            <person name="Carlier A."/>
        </authorList>
    </citation>
    <scope>NUCLEOTIDE SEQUENCE</scope>
    <source>
        <strain evidence="1">LMG 31809</strain>
    </source>
</reference>
<dbReference type="EMBL" id="JANWOI010000001">
    <property type="protein sequence ID" value="MDA5192665.1"/>
    <property type="molecule type" value="Genomic_DNA"/>
</dbReference>
<sequence>MAAAATGTAVAATVATPAAIAAGHSHVQAAEGTAVSDHDAPSAGAAAAPVACYAAAAPCATVATGDSGKY</sequence>
<evidence type="ECO:0000313" key="1">
    <source>
        <dbReference type="EMBL" id="MDA5192665.1"/>
    </source>
</evidence>
<reference evidence="1" key="2">
    <citation type="journal article" date="2023" name="Syst. Appl. Microbiol.">
        <title>Govania unica gen. nov., sp. nov., a rare biosphere bacterium that represents a novel family in the class Alphaproteobacteria.</title>
        <authorList>
            <person name="Vandamme P."/>
            <person name="Peeters C."/>
            <person name="Hettiarachchi A."/>
            <person name="Cnockaert M."/>
            <person name="Carlier A."/>
        </authorList>
    </citation>
    <scope>NUCLEOTIDE SEQUENCE</scope>
    <source>
        <strain evidence="1">LMG 31809</strain>
    </source>
</reference>
<comment type="caution">
    <text evidence="1">The sequence shown here is derived from an EMBL/GenBank/DDBJ whole genome shotgun (WGS) entry which is preliminary data.</text>
</comment>
<name>A0A9X3TV83_9PROT</name>
<organism evidence="1 2">
    <name type="scientific">Govanella unica</name>
    <dbReference type="NCBI Taxonomy" id="2975056"/>
    <lineage>
        <taxon>Bacteria</taxon>
        <taxon>Pseudomonadati</taxon>
        <taxon>Pseudomonadota</taxon>
        <taxon>Alphaproteobacteria</taxon>
        <taxon>Emcibacterales</taxon>
        <taxon>Govanellaceae</taxon>
        <taxon>Govanella</taxon>
    </lineage>
</organism>
<accession>A0A9X3TV83</accession>
<protein>
    <submittedName>
        <fullName evidence="1">Uncharacterized protein</fullName>
    </submittedName>
</protein>
<proteinExistence type="predicted"/>